<dbReference type="RefSeq" id="WP_184362654.1">
    <property type="nucleotide sequence ID" value="NZ_BAAAKM010000103.1"/>
</dbReference>
<evidence type="ECO:0000313" key="2">
    <source>
        <dbReference type="EMBL" id="MBB5489948.1"/>
    </source>
</evidence>
<organism evidence="2 3">
    <name type="scientific">Nocardiopsis metallicus</name>
    <dbReference type="NCBI Taxonomy" id="179819"/>
    <lineage>
        <taxon>Bacteria</taxon>
        <taxon>Bacillati</taxon>
        <taxon>Actinomycetota</taxon>
        <taxon>Actinomycetes</taxon>
        <taxon>Streptosporangiales</taxon>
        <taxon>Nocardiopsidaceae</taxon>
        <taxon>Nocardiopsis</taxon>
    </lineage>
</organism>
<dbReference type="InterPro" id="IPR017517">
    <property type="entry name" value="Maleyloyr_isom"/>
</dbReference>
<dbReference type="NCBIfam" id="TIGR03086">
    <property type="entry name" value="TIGR03086 family metal-binding protein"/>
    <property type="match status" value="1"/>
</dbReference>
<keyword evidence="3" id="KW-1185">Reference proteome</keyword>
<dbReference type="NCBIfam" id="TIGR03083">
    <property type="entry name" value="maleylpyruvate isomerase family mycothiol-dependent enzyme"/>
    <property type="match status" value="1"/>
</dbReference>
<dbReference type="InterPro" id="IPR017520">
    <property type="entry name" value="CHP03086"/>
</dbReference>
<dbReference type="InterPro" id="IPR024344">
    <property type="entry name" value="MDMPI_metal-binding"/>
</dbReference>
<reference evidence="2 3" key="1">
    <citation type="submission" date="2020-08" db="EMBL/GenBank/DDBJ databases">
        <title>Sequencing the genomes of 1000 actinobacteria strains.</title>
        <authorList>
            <person name="Klenk H.-P."/>
        </authorList>
    </citation>
    <scope>NUCLEOTIDE SEQUENCE [LARGE SCALE GENOMIC DNA]</scope>
    <source>
        <strain evidence="2 3">DSM 44598</strain>
    </source>
</reference>
<protein>
    <submittedName>
        <fullName evidence="2">Uncharacterized protein (TIGR03086 family)</fullName>
    </submittedName>
</protein>
<accession>A0A840WIQ2</accession>
<feature type="domain" description="Mycothiol-dependent maleylpyruvate isomerase metal-binding" evidence="1">
    <location>
        <begin position="10"/>
        <end position="130"/>
    </location>
</feature>
<dbReference type="InterPro" id="IPR034660">
    <property type="entry name" value="DinB/YfiT-like"/>
</dbReference>
<gene>
    <name evidence="2" type="ORF">HNR07_001085</name>
</gene>
<dbReference type="Proteomes" id="UP000579647">
    <property type="component" value="Unassembled WGS sequence"/>
</dbReference>
<proteinExistence type="predicted"/>
<dbReference type="Gene3D" id="1.20.120.450">
    <property type="entry name" value="dinb family like domain"/>
    <property type="match status" value="1"/>
</dbReference>
<dbReference type="Pfam" id="PF11716">
    <property type="entry name" value="MDMPI_N"/>
    <property type="match status" value="1"/>
</dbReference>
<evidence type="ECO:0000259" key="1">
    <source>
        <dbReference type="Pfam" id="PF11716"/>
    </source>
</evidence>
<sequence length="188" mass="20598">MTDLVDLHGTAMAEFDRRVAEVTLTDWALPTPCADWDVHDLVNHLTAEQLWVPHLLAGARVEEIGSRFDGDNLGEEPAATWTVASRESRTAWLAPSALDQTVHLSFGDVPGREYLWQMTFDLGIHSWDLARAIGADERLDPTLAEELLTWAKGNEAVFAGSDLFAAPVPVGEGADPQTRLLALTGRKN</sequence>
<dbReference type="SUPFAM" id="SSF109854">
    <property type="entry name" value="DinB/YfiT-like putative metalloenzymes"/>
    <property type="match status" value="1"/>
</dbReference>
<comment type="caution">
    <text evidence="2">The sequence shown here is derived from an EMBL/GenBank/DDBJ whole genome shotgun (WGS) entry which is preliminary data.</text>
</comment>
<dbReference type="EMBL" id="JACHDO010000001">
    <property type="protein sequence ID" value="MBB5489948.1"/>
    <property type="molecule type" value="Genomic_DNA"/>
</dbReference>
<dbReference type="AlphaFoldDB" id="A0A840WIQ2"/>
<name>A0A840WIQ2_9ACTN</name>
<evidence type="ECO:0000313" key="3">
    <source>
        <dbReference type="Proteomes" id="UP000579647"/>
    </source>
</evidence>
<dbReference type="GO" id="GO:0046872">
    <property type="term" value="F:metal ion binding"/>
    <property type="evidence" value="ECO:0007669"/>
    <property type="project" value="InterPro"/>
</dbReference>